<keyword evidence="2" id="KW-1185">Reference proteome</keyword>
<evidence type="ECO:0000313" key="2">
    <source>
        <dbReference type="Proteomes" id="UP001490365"/>
    </source>
</evidence>
<dbReference type="EMBL" id="JBEOZM010000001">
    <property type="protein sequence ID" value="MER6266168.1"/>
    <property type="molecule type" value="Genomic_DNA"/>
</dbReference>
<dbReference type="RefSeq" id="WP_351955057.1">
    <property type="nucleotide sequence ID" value="NZ_JBEOZM010000001.1"/>
</dbReference>
<reference evidence="1 2" key="1">
    <citation type="submission" date="2024-06" db="EMBL/GenBank/DDBJ databases">
        <title>The Natural Products Discovery Center: Release of the First 8490 Sequenced Strains for Exploring Actinobacteria Biosynthetic Diversity.</title>
        <authorList>
            <person name="Kalkreuter E."/>
            <person name="Kautsar S.A."/>
            <person name="Yang D."/>
            <person name="Bader C.D."/>
            <person name="Teijaro C.N."/>
            <person name="Fluegel L."/>
            <person name="Davis C.M."/>
            <person name="Simpson J.R."/>
            <person name="Lauterbach L."/>
            <person name="Steele A.D."/>
            <person name="Gui C."/>
            <person name="Meng S."/>
            <person name="Li G."/>
            <person name="Viehrig K."/>
            <person name="Ye F."/>
            <person name="Su P."/>
            <person name="Kiefer A.F."/>
            <person name="Nichols A."/>
            <person name="Cepeda A.J."/>
            <person name="Yan W."/>
            <person name="Fan B."/>
            <person name="Jiang Y."/>
            <person name="Adhikari A."/>
            <person name="Zheng C.-J."/>
            <person name="Schuster L."/>
            <person name="Cowan T.M."/>
            <person name="Smanski M.J."/>
            <person name="Chevrette M.G."/>
            <person name="De Carvalho L.P.S."/>
            <person name="Shen B."/>
        </authorList>
    </citation>
    <scope>NUCLEOTIDE SEQUENCE [LARGE SCALE GENOMIC DNA]</scope>
    <source>
        <strain evidence="1 2">NPDC001694</strain>
    </source>
</reference>
<evidence type="ECO:0000313" key="1">
    <source>
        <dbReference type="EMBL" id="MER6266168.1"/>
    </source>
</evidence>
<name>A0ABV1T804_9ACTN</name>
<dbReference type="Gene3D" id="3.40.50.450">
    <property type="match status" value="1"/>
</dbReference>
<proteinExistence type="predicted"/>
<protein>
    <submittedName>
        <fullName evidence="1">Uncharacterized protein</fullName>
    </submittedName>
</protein>
<dbReference type="Proteomes" id="UP001490365">
    <property type="component" value="Unassembled WGS sequence"/>
</dbReference>
<comment type="caution">
    <text evidence="1">The sequence shown here is derived from an EMBL/GenBank/DDBJ whole genome shotgun (WGS) entry which is preliminary data.</text>
</comment>
<dbReference type="SUPFAM" id="SSF102405">
    <property type="entry name" value="MCP/YpsA-like"/>
    <property type="match status" value="1"/>
</dbReference>
<gene>
    <name evidence="1" type="ORF">ABT211_02530</name>
</gene>
<organism evidence="1 2">
    <name type="scientific">Streptomyces sp. 900105755</name>
    <dbReference type="NCBI Taxonomy" id="3154389"/>
    <lineage>
        <taxon>Bacteria</taxon>
        <taxon>Bacillati</taxon>
        <taxon>Actinomycetota</taxon>
        <taxon>Actinomycetes</taxon>
        <taxon>Kitasatosporales</taxon>
        <taxon>Streptomycetaceae</taxon>
        <taxon>Streptomyces</taxon>
    </lineage>
</organism>
<accession>A0ABV1T804</accession>
<sequence length="175" mass="18945">MFTDQLAETAPVPRLAVTRVGVTGHRVIPPSVLPYVRSALHRHLSRTDVALEALSCLAAGTDQLFADLALAHGVPVTAVIPGMDYEAHLGDEAARASYRRILRRCANRVELPVQPTHEQAYFAAGQWIAERSDELLAVWDGRPARGLGGTGDVVAYARHIGVPVTVLWPDGVLRD</sequence>